<organism evidence="1 2">
    <name type="scientific">Halocalculus aciditolerans</name>
    <dbReference type="NCBI Taxonomy" id="1383812"/>
    <lineage>
        <taxon>Archaea</taxon>
        <taxon>Methanobacteriati</taxon>
        <taxon>Methanobacteriota</taxon>
        <taxon>Stenosarchaea group</taxon>
        <taxon>Halobacteria</taxon>
        <taxon>Halobacteriales</taxon>
        <taxon>Halobacteriaceae</taxon>
        <taxon>Halocalculus</taxon>
    </lineage>
</organism>
<protein>
    <submittedName>
        <fullName evidence="1">Uncharacterized protein</fullName>
    </submittedName>
</protein>
<keyword evidence="2" id="KW-1185">Reference proteome</keyword>
<name>A0A830FGU7_9EURY</name>
<dbReference type="AlphaFoldDB" id="A0A830FGU7"/>
<accession>A0A830FGU7</accession>
<evidence type="ECO:0000313" key="1">
    <source>
        <dbReference type="EMBL" id="GGL73151.1"/>
    </source>
</evidence>
<dbReference type="EMBL" id="BMPG01000009">
    <property type="protein sequence ID" value="GGL73151.1"/>
    <property type="molecule type" value="Genomic_DNA"/>
</dbReference>
<reference evidence="1" key="1">
    <citation type="journal article" date="2014" name="Int. J. Syst. Evol. Microbiol.">
        <title>Complete genome sequence of Corynebacterium casei LMG S-19264T (=DSM 44701T), isolated from a smear-ripened cheese.</title>
        <authorList>
            <consortium name="US DOE Joint Genome Institute (JGI-PGF)"/>
            <person name="Walter F."/>
            <person name="Albersmeier A."/>
            <person name="Kalinowski J."/>
            <person name="Ruckert C."/>
        </authorList>
    </citation>
    <scope>NUCLEOTIDE SEQUENCE</scope>
    <source>
        <strain evidence="1">JCM 19596</strain>
    </source>
</reference>
<dbReference type="Proteomes" id="UP000607197">
    <property type="component" value="Unassembled WGS sequence"/>
</dbReference>
<reference evidence="1" key="2">
    <citation type="submission" date="2020-09" db="EMBL/GenBank/DDBJ databases">
        <authorList>
            <person name="Sun Q."/>
            <person name="Ohkuma M."/>
        </authorList>
    </citation>
    <scope>NUCLEOTIDE SEQUENCE</scope>
    <source>
        <strain evidence="1">JCM 19596</strain>
    </source>
</reference>
<gene>
    <name evidence="1" type="ORF">GCM10009039_34010</name>
</gene>
<proteinExistence type="predicted"/>
<evidence type="ECO:0000313" key="2">
    <source>
        <dbReference type="Proteomes" id="UP000607197"/>
    </source>
</evidence>
<comment type="caution">
    <text evidence="1">The sequence shown here is derived from an EMBL/GenBank/DDBJ whole genome shotgun (WGS) entry which is preliminary data.</text>
</comment>
<sequence>MQTYLDGKGLEPAERGERAERVMRRIRRFSPSELADWLETGEIDEDRLTP</sequence>